<dbReference type="Pfam" id="PF02575">
    <property type="entry name" value="YbaB_DNA_bd"/>
    <property type="match status" value="1"/>
</dbReference>
<comment type="similarity">
    <text evidence="3">Belongs to the YbaB/EbfC family.</text>
</comment>
<reference evidence="6" key="1">
    <citation type="submission" date="2005-09" db="EMBL/GenBank/DDBJ databases">
        <title>Complete genome sequence of Clostridium kluyveri and comparative genomics of Clostridia species.</title>
        <authorList>
            <person name="Inui M."/>
            <person name="Nonaka H."/>
            <person name="Shinoda Y."/>
            <person name="Ikenaga Y."/>
            <person name="Abe M."/>
            <person name="Naito K."/>
            <person name="Vertes A.A."/>
            <person name="Yukawa H."/>
        </authorList>
    </citation>
    <scope>NUCLEOTIDE SEQUENCE [LARGE SCALE GENOMIC DNA]</scope>
    <source>
        <strain evidence="6">NBRC 12016</strain>
    </source>
</reference>
<keyword evidence="2 3" id="KW-0238">DNA-binding</keyword>
<gene>
    <name evidence="5" type="ordered locus">CKR_3379</name>
</gene>
<evidence type="ECO:0000256" key="2">
    <source>
        <dbReference type="ARBA" id="ARBA00023125"/>
    </source>
</evidence>
<keyword evidence="1 3" id="KW-0963">Cytoplasm</keyword>
<dbReference type="GO" id="GO:0003677">
    <property type="term" value="F:DNA binding"/>
    <property type="evidence" value="ECO:0007669"/>
    <property type="project" value="UniProtKB-UniRule"/>
</dbReference>
<keyword evidence="4" id="KW-0175">Coiled coil</keyword>
<comment type="subcellular location">
    <subcellularLocation>
        <location evidence="3">Cytoplasm</location>
        <location evidence="3">Nucleoid</location>
    </subcellularLocation>
</comment>
<dbReference type="EMBL" id="AP009049">
    <property type="protein sequence ID" value="BAH08430.1"/>
    <property type="molecule type" value="Genomic_DNA"/>
</dbReference>
<dbReference type="HOGENOM" id="CLU_140930_1_0_9"/>
<dbReference type="PANTHER" id="PTHR33449:SF1">
    <property type="entry name" value="NUCLEOID-ASSOCIATED PROTEIN YBAB"/>
    <property type="match status" value="1"/>
</dbReference>
<dbReference type="GO" id="GO:0005829">
    <property type="term" value="C:cytosol"/>
    <property type="evidence" value="ECO:0007669"/>
    <property type="project" value="TreeGrafter"/>
</dbReference>
<protein>
    <recommendedName>
        <fullName evidence="3">Nucleoid-associated protein CKR_3379</fullName>
    </recommendedName>
</protein>
<organism evidence="5 6">
    <name type="scientific">Clostridium kluyveri (strain NBRC 12016)</name>
    <dbReference type="NCBI Taxonomy" id="583346"/>
    <lineage>
        <taxon>Bacteria</taxon>
        <taxon>Bacillati</taxon>
        <taxon>Bacillota</taxon>
        <taxon>Clostridia</taxon>
        <taxon>Eubacteriales</taxon>
        <taxon>Clostridiaceae</taxon>
        <taxon>Clostridium</taxon>
    </lineage>
</organism>
<dbReference type="FunFam" id="3.30.1310.10:FF:000002">
    <property type="entry name" value="Nucleoid-associated protein IKC_06587"/>
    <property type="match status" value="1"/>
</dbReference>
<dbReference type="PANTHER" id="PTHR33449">
    <property type="entry name" value="NUCLEOID-ASSOCIATED PROTEIN YBAB"/>
    <property type="match status" value="1"/>
</dbReference>
<dbReference type="SUPFAM" id="SSF82607">
    <property type="entry name" value="YbaB-like"/>
    <property type="match status" value="1"/>
</dbReference>
<dbReference type="HAMAP" id="MF_00274">
    <property type="entry name" value="DNA_YbaB_EbfC"/>
    <property type="match status" value="1"/>
</dbReference>
<dbReference type="InterPro" id="IPR036894">
    <property type="entry name" value="YbaB-like_sf"/>
</dbReference>
<name>B9DXI7_CLOK1</name>
<dbReference type="Proteomes" id="UP000007969">
    <property type="component" value="Chromosome"/>
</dbReference>
<dbReference type="KEGG" id="ckr:CKR_3379"/>
<evidence type="ECO:0000313" key="6">
    <source>
        <dbReference type="Proteomes" id="UP000007969"/>
    </source>
</evidence>
<accession>B9DXI7</accession>
<evidence type="ECO:0000256" key="3">
    <source>
        <dbReference type="HAMAP-Rule" id="MF_00274"/>
    </source>
</evidence>
<dbReference type="AlphaFoldDB" id="B9DXI7"/>
<dbReference type="NCBIfam" id="TIGR00103">
    <property type="entry name" value="DNA_YbaB_EbfC"/>
    <property type="match status" value="1"/>
</dbReference>
<comment type="subunit">
    <text evidence="3">Homodimer.</text>
</comment>
<sequence length="120" mass="13130">MRRKYAMARGGFPNFGGGGNMNNLMKQAQKFQKQMEDMQSELENKEFSATAGGEAITVVVNGKKQIVSIKIKPEVVDPEDVEMLEDLVLTACNQALKSAEDQTASEMKKLTGGLNIPGMF</sequence>
<dbReference type="PIRSF" id="PIRSF004555">
    <property type="entry name" value="UCP004555"/>
    <property type="match status" value="1"/>
</dbReference>
<comment type="function">
    <text evidence="3">Binds to DNA and alters its conformation. May be involved in regulation of gene expression, nucleoid organization and DNA protection.</text>
</comment>
<dbReference type="Gene3D" id="3.30.1310.10">
    <property type="entry name" value="Nucleoid-associated protein YbaB-like domain"/>
    <property type="match status" value="1"/>
</dbReference>
<dbReference type="GO" id="GO:0043590">
    <property type="term" value="C:bacterial nucleoid"/>
    <property type="evidence" value="ECO:0007669"/>
    <property type="project" value="UniProtKB-UniRule"/>
</dbReference>
<proteinExistence type="inferred from homology"/>
<evidence type="ECO:0000256" key="4">
    <source>
        <dbReference type="SAM" id="Coils"/>
    </source>
</evidence>
<evidence type="ECO:0000256" key="1">
    <source>
        <dbReference type="ARBA" id="ARBA00022490"/>
    </source>
</evidence>
<dbReference type="InterPro" id="IPR004401">
    <property type="entry name" value="YbaB/EbfC"/>
</dbReference>
<evidence type="ECO:0000313" key="5">
    <source>
        <dbReference type="EMBL" id="BAH08430.1"/>
    </source>
</evidence>
<feature type="coiled-coil region" evidence="4">
    <location>
        <begin position="21"/>
        <end position="48"/>
    </location>
</feature>